<name>A0A2I0BFG1_9ASPA</name>
<evidence type="ECO:0000313" key="1">
    <source>
        <dbReference type="EMBL" id="PKA66540.1"/>
    </source>
</evidence>
<gene>
    <name evidence="1" type="ORF">AXF42_Ash003194</name>
</gene>
<proteinExistence type="predicted"/>
<protein>
    <submittedName>
        <fullName evidence="1">Uncharacterized protein</fullName>
    </submittedName>
</protein>
<dbReference type="AlphaFoldDB" id="A0A2I0BFG1"/>
<accession>A0A2I0BFG1</accession>
<evidence type="ECO:0000313" key="2">
    <source>
        <dbReference type="Proteomes" id="UP000236161"/>
    </source>
</evidence>
<dbReference type="Proteomes" id="UP000236161">
    <property type="component" value="Unassembled WGS sequence"/>
</dbReference>
<reference evidence="1 2" key="1">
    <citation type="journal article" date="2017" name="Nature">
        <title>The Apostasia genome and the evolution of orchids.</title>
        <authorList>
            <person name="Zhang G.Q."/>
            <person name="Liu K.W."/>
            <person name="Li Z."/>
            <person name="Lohaus R."/>
            <person name="Hsiao Y.Y."/>
            <person name="Niu S.C."/>
            <person name="Wang J.Y."/>
            <person name="Lin Y.C."/>
            <person name="Xu Q."/>
            <person name="Chen L.J."/>
            <person name="Yoshida K."/>
            <person name="Fujiwara S."/>
            <person name="Wang Z.W."/>
            <person name="Zhang Y.Q."/>
            <person name="Mitsuda N."/>
            <person name="Wang M."/>
            <person name="Liu G.H."/>
            <person name="Pecoraro L."/>
            <person name="Huang H.X."/>
            <person name="Xiao X.J."/>
            <person name="Lin M."/>
            <person name="Wu X.Y."/>
            <person name="Wu W.L."/>
            <person name="Chen Y.Y."/>
            <person name="Chang S.B."/>
            <person name="Sakamoto S."/>
            <person name="Ohme-Takagi M."/>
            <person name="Yagi M."/>
            <person name="Zeng S.J."/>
            <person name="Shen C.Y."/>
            <person name="Yeh C.M."/>
            <person name="Luo Y.B."/>
            <person name="Tsai W.C."/>
            <person name="Van de Peer Y."/>
            <person name="Liu Z.J."/>
        </authorList>
    </citation>
    <scope>NUCLEOTIDE SEQUENCE [LARGE SCALE GENOMIC DNA]</scope>
    <source>
        <strain evidence="2">cv. Shenzhen</strain>
        <tissue evidence="1">Stem</tissue>
    </source>
</reference>
<keyword evidence="2" id="KW-1185">Reference proteome</keyword>
<dbReference type="EMBL" id="KZ451885">
    <property type="protein sequence ID" value="PKA66540.1"/>
    <property type="molecule type" value="Genomic_DNA"/>
</dbReference>
<sequence length="52" mass="6048">MEIQIKSIIECSVDEFMKPKLHFFQDLVSAAFNHAFDHPILKSEKRILMASL</sequence>
<organism evidence="1 2">
    <name type="scientific">Apostasia shenzhenica</name>
    <dbReference type="NCBI Taxonomy" id="1088818"/>
    <lineage>
        <taxon>Eukaryota</taxon>
        <taxon>Viridiplantae</taxon>
        <taxon>Streptophyta</taxon>
        <taxon>Embryophyta</taxon>
        <taxon>Tracheophyta</taxon>
        <taxon>Spermatophyta</taxon>
        <taxon>Magnoliopsida</taxon>
        <taxon>Liliopsida</taxon>
        <taxon>Asparagales</taxon>
        <taxon>Orchidaceae</taxon>
        <taxon>Apostasioideae</taxon>
        <taxon>Apostasia</taxon>
    </lineage>
</organism>